<evidence type="ECO:0000256" key="1">
    <source>
        <dbReference type="SAM" id="Phobius"/>
    </source>
</evidence>
<reference evidence="2 3" key="1">
    <citation type="submission" date="2023-10" db="EMBL/GenBank/DDBJ databases">
        <title>Genome sequencing of the isolated polysaccharide-producing bacterium Kosakonia sacchari KS2022.</title>
        <authorList>
            <person name="Yi X."/>
        </authorList>
    </citation>
    <scope>NUCLEOTIDE SEQUENCE [LARGE SCALE GENOMIC DNA]</scope>
    <source>
        <strain evidence="2 3">KS2022</strain>
    </source>
</reference>
<feature type="transmembrane region" description="Helical" evidence="1">
    <location>
        <begin position="213"/>
        <end position="235"/>
    </location>
</feature>
<name>A0ABZ0MMN2_9ENTR</name>
<protein>
    <submittedName>
        <fullName evidence="2">Uncharacterized protein</fullName>
    </submittedName>
</protein>
<evidence type="ECO:0000313" key="2">
    <source>
        <dbReference type="EMBL" id="WOZ76065.1"/>
    </source>
</evidence>
<feature type="transmembrane region" description="Helical" evidence="1">
    <location>
        <begin position="178"/>
        <end position="201"/>
    </location>
</feature>
<gene>
    <name evidence="2" type="ORF">Q8Y70_15825</name>
</gene>
<organism evidence="2 3">
    <name type="scientific">Kosakonia sacchari</name>
    <dbReference type="NCBI Taxonomy" id="1158459"/>
    <lineage>
        <taxon>Bacteria</taxon>
        <taxon>Pseudomonadati</taxon>
        <taxon>Pseudomonadota</taxon>
        <taxon>Gammaproteobacteria</taxon>
        <taxon>Enterobacterales</taxon>
        <taxon>Enterobacteriaceae</taxon>
        <taxon>Kosakonia</taxon>
    </lineage>
</organism>
<keyword evidence="1" id="KW-0472">Membrane</keyword>
<keyword evidence="1" id="KW-0812">Transmembrane</keyword>
<keyword evidence="3" id="KW-1185">Reference proteome</keyword>
<evidence type="ECO:0000313" key="3">
    <source>
        <dbReference type="Proteomes" id="UP001302368"/>
    </source>
</evidence>
<sequence>MSESNDINIKSASRRLKLEEVKEALPLSVYEKLSYLLEEKNILEFDRLFNRRLPLRSPSSESYISSFASSSPNPESESYEIKISELEFKLEKARSAYESQHKITSSLEKDFIIASKKIEELSSQIKEKEAANVELWKQNHNLQSKIQQNKIDEKVPEYVKGVKAKLQQDDKDFTKMSLVWAISGIVFALFAIIAAFLTFFFKLDIKGTTLTELFYYYTRGLLGVALLSWLSYFCLTNSKKYTHEAIIRKDRQHALMFGEVFLQIYGSTATKQDAIDVFKDWNMSANSAFADKTQQPPSLFNMLGSLLNKKSAANDDKVSEK</sequence>
<dbReference type="RefSeq" id="WP_305736620.1">
    <property type="nucleotide sequence ID" value="NZ_CP137744.1"/>
</dbReference>
<accession>A0ABZ0MMN2</accession>
<dbReference type="EMBL" id="CP137744">
    <property type="protein sequence ID" value="WOZ76065.1"/>
    <property type="molecule type" value="Genomic_DNA"/>
</dbReference>
<keyword evidence="1" id="KW-1133">Transmembrane helix</keyword>
<proteinExistence type="predicted"/>
<dbReference type="Proteomes" id="UP001302368">
    <property type="component" value="Chromosome"/>
</dbReference>